<feature type="chain" id="PRO_5041388745" evidence="1">
    <location>
        <begin position="23"/>
        <end position="85"/>
    </location>
</feature>
<dbReference type="EMBL" id="OY569118">
    <property type="protein sequence ID" value="CAJ1004051.1"/>
    <property type="molecule type" value="Genomic_DNA"/>
</dbReference>
<dbReference type="Proteomes" id="UP001189619">
    <property type="component" value="Chromosome"/>
</dbReference>
<organism evidence="2 3">
    <name type="scientific">Brevibacillus aydinogluensis</name>
    <dbReference type="NCBI Taxonomy" id="927786"/>
    <lineage>
        <taxon>Bacteria</taxon>
        <taxon>Bacillati</taxon>
        <taxon>Bacillota</taxon>
        <taxon>Bacilli</taxon>
        <taxon>Bacillales</taxon>
        <taxon>Paenibacillaceae</taxon>
        <taxon>Brevibacillus</taxon>
    </lineage>
</organism>
<keyword evidence="3" id="KW-1185">Reference proteome</keyword>
<evidence type="ECO:0000313" key="3">
    <source>
        <dbReference type="Proteomes" id="UP001189619"/>
    </source>
</evidence>
<keyword evidence="1" id="KW-0732">Signal</keyword>
<dbReference type="KEGG" id="bayd:BSPP4475_17210"/>
<name>A0AA48MEH6_9BACL</name>
<evidence type="ECO:0000313" key="2">
    <source>
        <dbReference type="EMBL" id="CAJ1004051.1"/>
    </source>
</evidence>
<gene>
    <name evidence="2" type="ORF">BSPP4475_17210</name>
</gene>
<feature type="signal peptide" evidence="1">
    <location>
        <begin position="1"/>
        <end position="22"/>
    </location>
</feature>
<protein>
    <submittedName>
        <fullName evidence="2">Uncharacterized protein</fullName>
    </submittedName>
</protein>
<dbReference type="RefSeq" id="WP_304414718.1">
    <property type="nucleotide sequence ID" value="NZ_OY569118.1"/>
</dbReference>
<accession>A0AA48MEH6</accession>
<sequence>MRKWMMAAAAAIALTAAGGCEANNAERQERPAVEPVVAAPRPTVLADEEVPYTPETLADNVNVPWALDVAPDGRIFLQNGQGACA</sequence>
<proteinExistence type="predicted"/>
<dbReference type="PROSITE" id="PS51257">
    <property type="entry name" value="PROKAR_LIPOPROTEIN"/>
    <property type="match status" value="1"/>
</dbReference>
<reference evidence="2" key="1">
    <citation type="submission" date="2023-07" db="EMBL/GenBank/DDBJ databases">
        <authorList>
            <person name="Ivanov I."/>
            <person name="Teneva D."/>
            <person name="Stoikov I."/>
        </authorList>
    </citation>
    <scope>NUCLEOTIDE SEQUENCE</scope>
    <source>
        <strain evidence="2">4475</strain>
    </source>
</reference>
<dbReference type="AlphaFoldDB" id="A0AA48MEH6"/>
<evidence type="ECO:0000256" key="1">
    <source>
        <dbReference type="SAM" id="SignalP"/>
    </source>
</evidence>